<sequence length="1126" mass="125887">MYRSKETIDFDLPPTPISRAVSDSSVVDADNTIESGQARSASFDVDGSTAPLHDVDLQTVQPPPEEIGSQIDPSNQSLVLISAATPPPRLSTDPSTVDVDVTRRSATSFASTSAGRAPLVQYHRKQRRKLHPLQEVRSVIDVWPAPRPSEKFAAATSVSSAVASTSAFDRADINGNLQTTTASMPQLLVDIISEVKNKLQRLVNAQPQFSNLCDNNVPTLADFDDAITATKSRSRRSPERGQQRTRSPPRQTGESTSMLVSINSPSPVMGATKRPPHHLHNRSSDGPLAQQQPKLQPMFARSIDGAPLAGKSRSPPPASHGIVSLVDQRRTTEDSRKLNNKTVVGSTASVVDVSTSSKQHNGNNASITSSTIRRKSELNHIKRTPEDVFRHSRLAIFEGAGRDFAKHFPTYRLLLEWIFREFRAYEGYCHQHVVSPEMRAQFESDLRQEMLEDFADERARLTFELKDTKEKLDDVTNKYQQLKYLSQTAERRIAEKDDTIAARDAEITENNAGRVALLSRVQRLEKELWAQRDAMEGPETIIANLRKEVKSLEERFAYANKAVEESNMDKAVLKVRLERLEDILKERKLRQAQTVPKSELLIYKKAQIDILELNAQLEAKLLKIRGAYRGASEELQRLKSGQAPGTPRPPWHLADDIFPAATTTAQRVHLAMREYRGMQQANQMLTKEVEDLKKIVAMIPRGDGNEGCEYILFEMQIKHFYKLGFEGSVPSFLRGTGKATNLKLTVEETGGYCRMLFLHRESVRPSSAAAESVFESFATKYAPSHVSAQDFAYSMFYAMRWFAFDPFIGLMRKYLTSQIDSTVLAHMEKIVFGCKLFIQSAADENNLGTGSPPASPALGSATTNAGSDPVVDSKPTEHIRRKSVRHLINAAEAEAAAEKALDTKTTNNLAASFGAQALIVEEPRLLYKAEILPLIADYFCAKSEEQLKLIVGKISMDYPGVQVDSRALFRFVMAKKRFSLFVEEVLRQTIIESEELATEYALCIQSVTNPEGHCVPQGVAKAIWAMDPLAPAAYMDDLLSDIFEVSVEELHPSLVEGSYYKTPGAEGERCYNENSEDPLMAEEKQVVDRLRRRVLRRFCPKHEVETEKNRMLKEAERAKERAEMDF</sequence>
<feature type="compositionally biased region" description="Polar residues" evidence="2">
    <location>
        <begin position="244"/>
        <end position="266"/>
    </location>
</feature>
<evidence type="ECO:0000256" key="1">
    <source>
        <dbReference type="SAM" id="Coils"/>
    </source>
</evidence>
<feature type="region of interest" description="Disordered" evidence="2">
    <location>
        <begin position="229"/>
        <end position="292"/>
    </location>
</feature>
<evidence type="ECO:0008006" key="5">
    <source>
        <dbReference type="Google" id="ProtNLM"/>
    </source>
</evidence>
<evidence type="ECO:0000313" key="4">
    <source>
        <dbReference type="Proteomes" id="UP000051952"/>
    </source>
</evidence>
<keyword evidence="1" id="KW-0175">Coiled coil</keyword>
<dbReference type="Proteomes" id="UP000051952">
    <property type="component" value="Unassembled WGS sequence"/>
</dbReference>
<organism evidence="3 4">
    <name type="scientific">Bodo saltans</name>
    <name type="common">Flagellated protozoan</name>
    <dbReference type="NCBI Taxonomy" id="75058"/>
    <lineage>
        <taxon>Eukaryota</taxon>
        <taxon>Discoba</taxon>
        <taxon>Euglenozoa</taxon>
        <taxon>Kinetoplastea</taxon>
        <taxon>Metakinetoplastina</taxon>
        <taxon>Eubodonida</taxon>
        <taxon>Bodonidae</taxon>
        <taxon>Bodo</taxon>
    </lineage>
</organism>
<feature type="region of interest" description="Disordered" evidence="2">
    <location>
        <begin position="305"/>
        <end position="335"/>
    </location>
</feature>
<feature type="region of interest" description="Disordered" evidence="2">
    <location>
        <begin position="848"/>
        <end position="877"/>
    </location>
</feature>
<feature type="compositionally biased region" description="Low complexity" evidence="2">
    <location>
        <begin position="20"/>
        <end position="30"/>
    </location>
</feature>
<evidence type="ECO:0000256" key="2">
    <source>
        <dbReference type="SAM" id="MobiDB-lite"/>
    </source>
</evidence>
<feature type="region of interest" description="Disordered" evidence="2">
    <location>
        <begin position="1"/>
        <end position="50"/>
    </location>
</feature>
<reference evidence="4" key="1">
    <citation type="submission" date="2015-09" db="EMBL/GenBank/DDBJ databases">
        <authorList>
            <consortium name="Pathogen Informatics"/>
        </authorList>
    </citation>
    <scope>NUCLEOTIDE SEQUENCE [LARGE SCALE GENOMIC DNA]</scope>
    <source>
        <strain evidence="4">Lake Konstanz</strain>
    </source>
</reference>
<gene>
    <name evidence="3" type="ORF">BSAL_15920</name>
</gene>
<feature type="coiled-coil region" evidence="1">
    <location>
        <begin position="451"/>
        <end position="492"/>
    </location>
</feature>
<keyword evidence="4" id="KW-1185">Reference proteome</keyword>
<dbReference type="VEuPathDB" id="TriTrypDB:BSAL_15920"/>
<accession>A0A0S4JEE4</accession>
<dbReference type="AlphaFoldDB" id="A0A0S4JEE4"/>
<evidence type="ECO:0000313" key="3">
    <source>
        <dbReference type="EMBL" id="CUG88540.1"/>
    </source>
</evidence>
<proteinExistence type="predicted"/>
<dbReference type="EMBL" id="CYKH01001647">
    <property type="protein sequence ID" value="CUG88540.1"/>
    <property type="molecule type" value="Genomic_DNA"/>
</dbReference>
<feature type="coiled-coil region" evidence="1">
    <location>
        <begin position="542"/>
        <end position="583"/>
    </location>
</feature>
<name>A0A0S4JEE4_BODSA</name>
<protein>
    <recommendedName>
        <fullName evidence="5">Translin-associated factor X-interacting protein 1 N-terminal domain-containing protein</fullName>
    </recommendedName>
</protein>